<accession>A0A058ZFX2</accession>
<evidence type="ECO:0000313" key="3">
    <source>
        <dbReference type="EMBL" id="KCV72823.1"/>
    </source>
</evidence>
<dbReference type="GeneID" id="20525125"/>
<name>A0A058ZFX2_FONAL</name>
<dbReference type="SMART" id="SM00444">
    <property type="entry name" value="GYF"/>
    <property type="match status" value="1"/>
</dbReference>
<evidence type="ECO:0000259" key="2">
    <source>
        <dbReference type="PROSITE" id="PS50829"/>
    </source>
</evidence>
<proteinExistence type="predicted"/>
<sequence>MSNQGKAAVPGRRAGSGSGNIFLQDSDVGNRPKRRVKQLYSHDNNSSGEDSDLGFASDGADSDMEDHLSGPDARRKRSRLEVDPVTGRPVGPAAGDAGSDEDDDEAAVPPEFRERPSAPIRTRDRLERGTLNRLLADDSDVRGLGERAGASIPGETTSLQEDESSVGIEAFNLDAEMRSGQFDQTGFFVSRALGGRGSRTAGDSDDSDAASDSDEDVDRVTAEEASLMNFDKGAMVEAAEAKRRQAEGAEAAEAERLARDGTLAIPSTQLGMLEDLAQYLASDRPQDTPAAAMRRLAAPKGGPGAPGGARVRRPALAPEAQAQLDRLTALLTAMVDRHDMVDIYQMTQAEVAQQIAALREAEQARRARTAAAAVEPTDAGSDSDDMFSLAAGPGVASPAAATTAAPAAGPLPASTSTEAFWEYKWTEDEDPATPVYGPFSSTQMHAWAEAGLFSQTPSGAVFVRRAAPPPGAGEPEDFSDAPFRSSKRIDFSLYID</sequence>
<dbReference type="AlphaFoldDB" id="A0A058ZFX2"/>
<dbReference type="InterPro" id="IPR003169">
    <property type="entry name" value="GYF"/>
</dbReference>
<dbReference type="GO" id="GO:0005682">
    <property type="term" value="C:U5 snRNP"/>
    <property type="evidence" value="ECO:0007669"/>
    <property type="project" value="InterPro"/>
</dbReference>
<dbReference type="eggNOG" id="KOG2950">
    <property type="taxonomic scope" value="Eukaryota"/>
</dbReference>
<dbReference type="Gene3D" id="3.30.1490.40">
    <property type="match status" value="1"/>
</dbReference>
<dbReference type="OrthoDB" id="331341at2759"/>
<dbReference type="Pfam" id="PF02213">
    <property type="entry name" value="GYF"/>
    <property type="match status" value="1"/>
</dbReference>
<evidence type="ECO:0000313" key="4">
    <source>
        <dbReference type="Proteomes" id="UP000030693"/>
    </source>
</evidence>
<feature type="compositionally biased region" description="Basic and acidic residues" evidence="1">
    <location>
        <begin position="111"/>
        <end position="145"/>
    </location>
</feature>
<evidence type="ECO:0000256" key="1">
    <source>
        <dbReference type="SAM" id="MobiDB-lite"/>
    </source>
</evidence>
<feature type="compositionally biased region" description="Acidic residues" evidence="1">
    <location>
        <begin position="203"/>
        <end position="217"/>
    </location>
</feature>
<dbReference type="PANTHER" id="PTHR13138">
    <property type="entry name" value="PROTEIN LIN1"/>
    <property type="match status" value="1"/>
</dbReference>
<dbReference type="RefSeq" id="XP_009492524.1">
    <property type="nucleotide sequence ID" value="XM_009494249.1"/>
</dbReference>
<protein>
    <recommendedName>
        <fullName evidence="2">GYF domain-containing protein</fullName>
    </recommendedName>
</protein>
<dbReference type="InterPro" id="IPR035445">
    <property type="entry name" value="GYF-like_dom_sf"/>
</dbReference>
<feature type="region of interest" description="Disordered" evidence="1">
    <location>
        <begin position="193"/>
        <end position="219"/>
    </location>
</feature>
<dbReference type="Proteomes" id="UP000030693">
    <property type="component" value="Unassembled WGS sequence"/>
</dbReference>
<gene>
    <name evidence="3" type="ORF">H696_00400</name>
</gene>
<feature type="domain" description="GYF" evidence="2">
    <location>
        <begin position="418"/>
        <end position="482"/>
    </location>
</feature>
<dbReference type="EMBL" id="KB932201">
    <property type="protein sequence ID" value="KCV72823.1"/>
    <property type="molecule type" value="Genomic_DNA"/>
</dbReference>
<reference evidence="3" key="1">
    <citation type="submission" date="2013-04" db="EMBL/GenBank/DDBJ databases">
        <title>The Genome Sequence of Fonticula alba ATCC 38817.</title>
        <authorList>
            <consortium name="The Broad Institute Genomics Platform"/>
            <person name="Russ C."/>
            <person name="Cuomo C."/>
            <person name="Burger G."/>
            <person name="Gray M.W."/>
            <person name="Holland P.W.H."/>
            <person name="King N."/>
            <person name="Lang F.B.F."/>
            <person name="Roger A.J."/>
            <person name="Ruiz-Trillo I."/>
            <person name="Brown M."/>
            <person name="Walker B."/>
            <person name="Young S."/>
            <person name="Zeng Q."/>
            <person name="Gargeya S."/>
            <person name="Fitzgerald M."/>
            <person name="Haas B."/>
            <person name="Abouelleil A."/>
            <person name="Allen A.W."/>
            <person name="Alvarado L."/>
            <person name="Arachchi H.M."/>
            <person name="Berlin A.M."/>
            <person name="Chapman S.B."/>
            <person name="Gainer-Dewar J."/>
            <person name="Goldberg J."/>
            <person name="Griggs A."/>
            <person name="Gujja S."/>
            <person name="Hansen M."/>
            <person name="Howarth C."/>
            <person name="Imamovic A."/>
            <person name="Ireland A."/>
            <person name="Larimer J."/>
            <person name="McCowan C."/>
            <person name="Murphy C."/>
            <person name="Pearson M."/>
            <person name="Poon T.W."/>
            <person name="Priest M."/>
            <person name="Roberts A."/>
            <person name="Saif S."/>
            <person name="Shea T."/>
            <person name="Sisk P."/>
            <person name="Sykes S."/>
            <person name="Wortman J."/>
            <person name="Nusbaum C."/>
            <person name="Birren B."/>
        </authorList>
    </citation>
    <scope>NUCLEOTIDE SEQUENCE [LARGE SCALE GENOMIC DNA]</scope>
    <source>
        <strain evidence="3">ATCC 38817</strain>
    </source>
</reference>
<dbReference type="PROSITE" id="PS50829">
    <property type="entry name" value="GYF"/>
    <property type="match status" value="1"/>
</dbReference>
<dbReference type="PANTHER" id="PTHR13138:SF3">
    <property type="entry name" value="CD2 ANTIGEN CYTOPLASMIC TAIL-BINDING PROTEIN 2"/>
    <property type="match status" value="1"/>
</dbReference>
<keyword evidence="4" id="KW-1185">Reference proteome</keyword>
<organism evidence="3">
    <name type="scientific">Fonticula alba</name>
    <name type="common">Slime mold</name>
    <dbReference type="NCBI Taxonomy" id="691883"/>
    <lineage>
        <taxon>Eukaryota</taxon>
        <taxon>Rotosphaerida</taxon>
        <taxon>Fonticulaceae</taxon>
        <taxon>Fonticula</taxon>
    </lineage>
</organism>
<dbReference type="InterPro" id="IPR039905">
    <property type="entry name" value="CD2BP2/Lin1"/>
</dbReference>
<dbReference type="STRING" id="691883.A0A058ZFX2"/>
<dbReference type="SUPFAM" id="SSF55277">
    <property type="entry name" value="GYF domain"/>
    <property type="match status" value="1"/>
</dbReference>
<feature type="region of interest" description="Disordered" evidence="1">
    <location>
        <begin position="1"/>
        <end position="164"/>
    </location>
</feature>